<comment type="caution">
    <text evidence="1">The sequence shown here is derived from an EMBL/GenBank/DDBJ whole genome shotgun (WGS) entry which is preliminary data.</text>
</comment>
<protein>
    <submittedName>
        <fullName evidence="1">Cryptochrome/photolyase family protein</fullName>
    </submittedName>
</protein>
<dbReference type="Pfam" id="PF04244">
    <property type="entry name" value="DPRP"/>
    <property type="match status" value="1"/>
</dbReference>
<dbReference type="InterPro" id="IPR007357">
    <property type="entry name" value="PhrB-like"/>
</dbReference>
<dbReference type="Gene3D" id="1.10.579.10">
    <property type="entry name" value="DNA Cyclobutane Dipyrimidine Photolyase, subunit A, domain 3"/>
    <property type="match status" value="1"/>
</dbReference>
<keyword evidence="1" id="KW-0456">Lyase</keyword>
<dbReference type="InterPro" id="IPR036134">
    <property type="entry name" value="Crypto/Photolyase_FAD-like_sf"/>
</dbReference>
<evidence type="ECO:0000313" key="1">
    <source>
        <dbReference type="EMBL" id="RPJ67352.1"/>
    </source>
</evidence>
<dbReference type="Proteomes" id="UP000275281">
    <property type="component" value="Unassembled WGS sequence"/>
</dbReference>
<dbReference type="EMBL" id="RPOK01000002">
    <property type="protein sequence ID" value="RPJ67352.1"/>
    <property type="molecule type" value="Genomic_DNA"/>
</dbReference>
<keyword evidence="2" id="KW-1185">Reference proteome</keyword>
<name>A0A3N5Y182_9ALTE</name>
<proteinExistence type="predicted"/>
<dbReference type="Gene3D" id="1.25.40.80">
    <property type="match status" value="1"/>
</dbReference>
<accession>A0A3N5Y182</accession>
<dbReference type="Gene3D" id="3.40.50.620">
    <property type="entry name" value="HUPs"/>
    <property type="match status" value="1"/>
</dbReference>
<dbReference type="PANTHER" id="PTHR38657:SF1">
    <property type="entry name" value="SLR1343 PROTEIN"/>
    <property type="match status" value="1"/>
</dbReference>
<dbReference type="PANTHER" id="PTHR38657">
    <property type="entry name" value="SLR1343 PROTEIN"/>
    <property type="match status" value="1"/>
</dbReference>
<dbReference type="SUPFAM" id="SSF48173">
    <property type="entry name" value="Cryptochrome/photolyase FAD-binding domain"/>
    <property type="match status" value="1"/>
</dbReference>
<gene>
    <name evidence="1" type="ORF">DRW07_07430</name>
</gene>
<dbReference type="RefSeq" id="WP_124027253.1">
    <property type="nucleotide sequence ID" value="NZ_JBHRSN010000015.1"/>
</dbReference>
<dbReference type="Gene3D" id="1.10.10.1710">
    <property type="entry name" value="Deoxyribodipyrimidine photolyase-related"/>
    <property type="match status" value="1"/>
</dbReference>
<dbReference type="AlphaFoldDB" id="A0A3N5Y182"/>
<dbReference type="GO" id="GO:0016829">
    <property type="term" value="F:lyase activity"/>
    <property type="evidence" value="ECO:0007669"/>
    <property type="project" value="UniProtKB-KW"/>
</dbReference>
<evidence type="ECO:0000313" key="2">
    <source>
        <dbReference type="Proteomes" id="UP000275281"/>
    </source>
</evidence>
<dbReference type="InterPro" id="IPR014729">
    <property type="entry name" value="Rossmann-like_a/b/a_fold"/>
</dbReference>
<dbReference type="OrthoDB" id="5288100at2"/>
<dbReference type="InterPro" id="IPR052551">
    <property type="entry name" value="UV-DNA_repair_photolyase"/>
</dbReference>
<sequence>MTEKVLRVVLGDQLNLSISALEGIKAAYDTVIMAEVREEATYVKHHKKKIVFLFSAMRHFARLLEQEKFNVCYVAYDDESNKGSLFEQVKHQLRQEEYSKIVLTMPGEYRLLEEVKSWSDKFSLPVDIRPDNRFIADDGFFANWAKGKKQLRMEFFYREMRKRTGFLMEGDHPVGGKWNYDEQNRSPLPAQTSIPKPTHCVVDDITHDVIRLVEKYFPDHFGDILPFHYAVTREQALDVLDEFIEKRLVNFGQYQDAMAQNQPWLFHSHISFYLNCGLLHPEEVIARAEEAYYNDNAPLNSVEGFIRQVLGWREYVRGFYWYFMPALSTENVLQAKRKLPDFFWSGQTNMNCLRQCITETKQNAYAHHIQRLMVLGNFALLAGLSPKAVNEWYLIVYADAYEWVELPNVSAMILYADGGKLASKPYAASGSYINKMSDYCKKCGYSVSKKTGEKACPFNYLYWDFIDRNLEALGNNPRMNMTLNTYKKMSEEKLTLIRESASAFLHKIDNAQEV</sequence>
<organism evidence="1 2">
    <name type="scientific">Alteromonas sediminis</name>
    <dbReference type="NCBI Taxonomy" id="2259342"/>
    <lineage>
        <taxon>Bacteria</taxon>
        <taxon>Pseudomonadati</taxon>
        <taxon>Pseudomonadota</taxon>
        <taxon>Gammaproteobacteria</taxon>
        <taxon>Alteromonadales</taxon>
        <taxon>Alteromonadaceae</taxon>
        <taxon>Alteromonas/Salinimonas group</taxon>
        <taxon>Alteromonas</taxon>
    </lineage>
</organism>
<reference evidence="1 2" key="1">
    <citation type="submission" date="2018-11" db="EMBL/GenBank/DDBJ databases">
        <authorList>
            <person name="Ye M.-Q."/>
            <person name="Du Z.-J."/>
        </authorList>
    </citation>
    <scope>NUCLEOTIDE SEQUENCE [LARGE SCALE GENOMIC DNA]</scope>
    <source>
        <strain evidence="1 2">U0105</strain>
    </source>
</reference>